<feature type="domain" description="2EXR" evidence="1">
    <location>
        <begin position="15"/>
        <end position="103"/>
    </location>
</feature>
<reference evidence="2" key="1">
    <citation type="submission" date="2016-03" db="EMBL/GenBank/DDBJ databases">
        <title>Draft genome sequence of Rosellinia necatrix.</title>
        <authorList>
            <person name="Kanematsu S."/>
        </authorList>
    </citation>
    <scope>NUCLEOTIDE SEQUENCE [LARGE SCALE GENOMIC DNA]</scope>
    <source>
        <strain evidence="2">W97</strain>
    </source>
</reference>
<dbReference type="AlphaFoldDB" id="A0A1S8AAR4"/>
<proteinExistence type="predicted"/>
<sequence length="248" mass="29141">MPARRRHKQEQPQAFRLFQQLPAELRLQIWVCTWEPRTVSLFPSTDDGYDKLSFLRPGSKNRLPTSAYVNSESRSEALRYYKRCFANRDKTDFRWFNFRLDTLCLASNPWALDMLDLGELRQVQRLIAPEFFPGAIHAMVSCDSTWPKPVTESFKSPAIKALLEHHYPSLREITLTTNIWVIINQKYHFTPQPSEFKGWGHLRTTYISGLKIRHSPSGSKTYRQRYCCRLSKSDIEILLATIFHLLMR</sequence>
<evidence type="ECO:0000313" key="2">
    <source>
        <dbReference type="EMBL" id="GAW27139.1"/>
    </source>
</evidence>
<dbReference type="PANTHER" id="PTHR35910">
    <property type="entry name" value="2EXR DOMAIN-CONTAINING PROTEIN"/>
    <property type="match status" value="1"/>
</dbReference>
<keyword evidence="3" id="KW-1185">Reference proteome</keyword>
<dbReference type="PANTHER" id="PTHR35910:SF6">
    <property type="entry name" value="2EXR DOMAIN-CONTAINING PROTEIN"/>
    <property type="match status" value="1"/>
</dbReference>
<evidence type="ECO:0000259" key="1">
    <source>
        <dbReference type="Pfam" id="PF20150"/>
    </source>
</evidence>
<accession>A0A1S8AAR4</accession>
<dbReference type="OrthoDB" id="3473305at2759"/>
<dbReference type="EMBL" id="DF977519">
    <property type="protein sequence ID" value="GAW27139.1"/>
    <property type="molecule type" value="Genomic_DNA"/>
</dbReference>
<evidence type="ECO:0000313" key="3">
    <source>
        <dbReference type="Proteomes" id="UP000054516"/>
    </source>
</evidence>
<organism evidence="2">
    <name type="scientific">Rosellinia necatrix</name>
    <name type="common">White root-rot fungus</name>
    <dbReference type="NCBI Taxonomy" id="77044"/>
    <lineage>
        <taxon>Eukaryota</taxon>
        <taxon>Fungi</taxon>
        <taxon>Dikarya</taxon>
        <taxon>Ascomycota</taxon>
        <taxon>Pezizomycotina</taxon>
        <taxon>Sordariomycetes</taxon>
        <taxon>Xylariomycetidae</taxon>
        <taxon>Xylariales</taxon>
        <taxon>Xylariaceae</taxon>
        <taxon>Rosellinia</taxon>
    </lineage>
</organism>
<protein>
    <submittedName>
        <fullName evidence="2">Putative cyclin-like f-box protein</fullName>
    </submittedName>
</protein>
<dbReference type="Pfam" id="PF20150">
    <property type="entry name" value="2EXR"/>
    <property type="match status" value="1"/>
</dbReference>
<dbReference type="Proteomes" id="UP000054516">
    <property type="component" value="Unassembled WGS sequence"/>
</dbReference>
<dbReference type="InterPro" id="IPR045518">
    <property type="entry name" value="2EXR"/>
</dbReference>
<name>A0A1S8AAR4_ROSNE</name>
<gene>
    <name evidence="2" type="ORF">SAMD00023353_7400230</name>
</gene>